<reference evidence="1" key="2">
    <citation type="journal article" date="2024" name="Plant">
        <title>Genomic evolution and insights into agronomic trait innovations of Sesamum species.</title>
        <authorList>
            <person name="Miao H."/>
            <person name="Wang L."/>
            <person name="Qu L."/>
            <person name="Liu H."/>
            <person name="Sun Y."/>
            <person name="Le M."/>
            <person name="Wang Q."/>
            <person name="Wei S."/>
            <person name="Zheng Y."/>
            <person name="Lin W."/>
            <person name="Duan Y."/>
            <person name="Cao H."/>
            <person name="Xiong S."/>
            <person name="Wang X."/>
            <person name="Wei L."/>
            <person name="Li C."/>
            <person name="Ma Q."/>
            <person name="Ju M."/>
            <person name="Zhao R."/>
            <person name="Li G."/>
            <person name="Mu C."/>
            <person name="Tian Q."/>
            <person name="Mei H."/>
            <person name="Zhang T."/>
            <person name="Gao T."/>
            <person name="Zhang H."/>
        </authorList>
    </citation>
    <scope>NUCLEOTIDE SEQUENCE</scope>
    <source>
        <strain evidence="1">G02</strain>
    </source>
</reference>
<comment type="caution">
    <text evidence="1">The sequence shown here is derived from an EMBL/GenBank/DDBJ whole genome shotgun (WGS) entry which is preliminary data.</text>
</comment>
<accession>A0AAW2VNK6</accession>
<evidence type="ECO:0008006" key="2">
    <source>
        <dbReference type="Google" id="ProtNLM"/>
    </source>
</evidence>
<name>A0AAW2VNK6_SESRA</name>
<organism evidence="1">
    <name type="scientific">Sesamum radiatum</name>
    <name type="common">Black benniseed</name>
    <dbReference type="NCBI Taxonomy" id="300843"/>
    <lineage>
        <taxon>Eukaryota</taxon>
        <taxon>Viridiplantae</taxon>
        <taxon>Streptophyta</taxon>
        <taxon>Embryophyta</taxon>
        <taxon>Tracheophyta</taxon>
        <taxon>Spermatophyta</taxon>
        <taxon>Magnoliopsida</taxon>
        <taxon>eudicotyledons</taxon>
        <taxon>Gunneridae</taxon>
        <taxon>Pentapetalae</taxon>
        <taxon>asterids</taxon>
        <taxon>lamiids</taxon>
        <taxon>Lamiales</taxon>
        <taxon>Pedaliaceae</taxon>
        <taxon>Sesamum</taxon>
    </lineage>
</organism>
<reference evidence="1" key="1">
    <citation type="submission" date="2020-06" db="EMBL/GenBank/DDBJ databases">
        <authorList>
            <person name="Li T."/>
            <person name="Hu X."/>
            <person name="Zhang T."/>
            <person name="Song X."/>
            <person name="Zhang H."/>
            <person name="Dai N."/>
            <person name="Sheng W."/>
            <person name="Hou X."/>
            <person name="Wei L."/>
        </authorList>
    </citation>
    <scope>NUCLEOTIDE SEQUENCE</scope>
    <source>
        <strain evidence="1">G02</strain>
        <tissue evidence="1">Leaf</tissue>
    </source>
</reference>
<evidence type="ECO:0000313" key="1">
    <source>
        <dbReference type="EMBL" id="KAL0430701.1"/>
    </source>
</evidence>
<gene>
    <name evidence="1" type="ORF">Sradi_0696100</name>
</gene>
<protein>
    <recommendedName>
        <fullName evidence="2">CCHC-type domain-containing protein</fullName>
    </recommendedName>
</protein>
<dbReference type="AlphaFoldDB" id="A0AAW2VNK6"/>
<proteinExistence type="predicted"/>
<sequence>MKKIPTEACKLITTMAANNEQFGNRDDNPSRKVNEASVSINDHLDELTSLVKKFVVGGSQQVKACGLCASPGHFTDSCPTLQEESTEHANFVGGFSEPSQKAYDHFPIPTVPDGETIQI</sequence>
<dbReference type="EMBL" id="JACGWJ010000003">
    <property type="protein sequence ID" value="KAL0430701.1"/>
    <property type="molecule type" value="Genomic_DNA"/>
</dbReference>